<proteinExistence type="predicted"/>
<organism evidence="1 2">
    <name type="scientific">Cichlidogyrus casuarinus</name>
    <dbReference type="NCBI Taxonomy" id="1844966"/>
    <lineage>
        <taxon>Eukaryota</taxon>
        <taxon>Metazoa</taxon>
        <taxon>Spiralia</taxon>
        <taxon>Lophotrochozoa</taxon>
        <taxon>Platyhelminthes</taxon>
        <taxon>Monogenea</taxon>
        <taxon>Monopisthocotylea</taxon>
        <taxon>Dactylogyridea</taxon>
        <taxon>Ancyrocephalidae</taxon>
        <taxon>Cichlidogyrus</taxon>
    </lineage>
</organism>
<dbReference type="Proteomes" id="UP001626550">
    <property type="component" value="Unassembled WGS sequence"/>
</dbReference>
<evidence type="ECO:0000313" key="1">
    <source>
        <dbReference type="EMBL" id="KAL3311645.1"/>
    </source>
</evidence>
<accession>A0ABD2PW48</accession>
<sequence length="160" mass="17790">AVAVESVPQSIADVAIKSDTISSTFERGQNLASQGAYERVRNRKLEQFGMNLPPLKASQDFIDIETDKDCIDRARSSLYLVSPKKRLLNDSTVLRPDFNDIKTDKECPDVDKMKTPTPLLETPEIPLLCNTNSSPLLSSLRVNKAKQKQLSLFIPTSPTN</sequence>
<name>A0ABD2PW48_9PLAT</name>
<feature type="non-terminal residue" evidence="1">
    <location>
        <position position="1"/>
    </location>
</feature>
<evidence type="ECO:0000313" key="2">
    <source>
        <dbReference type="Proteomes" id="UP001626550"/>
    </source>
</evidence>
<keyword evidence="2" id="KW-1185">Reference proteome</keyword>
<dbReference type="EMBL" id="JBJKFK010002092">
    <property type="protein sequence ID" value="KAL3311645.1"/>
    <property type="molecule type" value="Genomic_DNA"/>
</dbReference>
<reference evidence="1 2" key="1">
    <citation type="submission" date="2024-11" db="EMBL/GenBank/DDBJ databases">
        <title>Adaptive evolution of stress response genes in parasites aligns with host niche diversity.</title>
        <authorList>
            <person name="Hahn C."/>
            <person name="Resl P."/>
        </authorList>
    </citation>
    <scope>NUCLEOTIDE SEQUENCE [LARGE SCALE GENOMIC DNA]</scope>
    <source>
        <strain evidence="1">EGGRZ-B1_66</strain>
        <tissue evidence="1">Body</tissue>
    </source>
</reference>
<dbReference type="AlphaFoldDB" id="A0ABD2PW48"/>
<comment type="caution">
    <text evidence="1">The sequence shown here is derived from an EMBL/GenBank/DDBJ whole genome shotgun (WGS) entry which is preliminary data.</text>
</comment>
<protein>
    <submittedName>
        <fullName evidence="1">Uncharacterized protein</fullName>
    </submittedName>
</protein>
<gene>
    <name evidence="1" type="ORF">Ciccas_009770</name>
</gene>